<dbReference type="AlphaFoldDB" id="A0A3M7PBF1"/>
<name>A0A3M7PBF1_BRAPC</name>
<proteinExistence type="predicted"/>
<keyword evidence="2" id="KW-1185">Reference proteome</keyword>
<accession>A0A3M7PBF1</accession>
<organism evidence="1 2">
    <name type="scientific">Brachionus plicatilis</name>
    <name type="common">Marine rotifer</name>
    <name type="synonym">Brachionus muelleri</name>
    <dbReference type="NCBI Taxonomy" id="10195"/>
    <lineage>
        <taxon>Eukaryota</taxon>
        <taxon>Metazoa</taxon>
        <taxon>Spiralia</taxon>
        <taxon>Gnathifera</taxon>
        <taxon>Rotifera</taxon>
        <taxon>Eurotatoria</taxon>
        <taxon>Monogononta</taxon>
        <taxon>Pseudotrocha</taxon>
        <taxon>Ploima</taxon>
        <taxon>Brachionidae</taxon>
        <taxon>Brachionus</taxon>
    </lineage>
</organism>
<protein>
    <submittedName>
        <fullName evidence="1">Uncharacterized protein</fullName>
    </submittedName>
</protein>
<comment type="caution">
    <text evidence="1">The sequence shown here is derived from an EMBL/GenBank/DDBJ whole genome shotgun (WGS) entry which is preliminary data.</text>
</comment>
<feature type="non-terminal residue" evidence="1">
    <location>
        <position position="1"/>
    </location>
</feature>
<dbReference type="Proteomes" id="UP000276133">
    <property type="component" value="Unassembled WGS sequence"/>
</dbReference>
<evidence type="ECO:0000313" key="2">
    <source>
        <dbReference type="Proteomes" id="UP000276133"/>
    </source>
</evidence>
<dbReference type="EMBL" id="REGN01012243">
    <property type="protein sequence ID" value="RMZ96382.1"/>
    <property type="molecule type" value="Genomic_DNA"/>
</dbReference>
<evidence type="ECO:0000313" key="1">
    <source>
        <dbReference type="EMBL" id="RMZ96382.1"/>
    </source>
</evidence>
<gene>
    <name evidence="1" type="ORF">BpHYR1_044433</name>
</gene>
<reference evidence="1 2" key="1">
    <citation type="journal article" date="2018" name="Sci. Rep.">
        <title>Genomic signatures of local adaptation to the degree of environmental predictability in rotifers.</title>
        <authorList>
            <person name="Franch-Gras L."/>
            <person name="Hahn C."/>
            <person name="Garcia-Roger E.M."/>
            <person name="Carmona M.J."/>
            <person name="Serra M."/>
            <person name="Gomez A."/>
        </authorList>
    </citation>
    <scope>NUCLEOTIDE SEQUENCE [LARGE SCALE GENOMIC DNA]</scope>
    <source>
        <strain evidence="1">HYR1</strain>
    </source>
</reference>
<sequence>TKSSVLLAKFQVECFFQITSSIKLFLNLVPKKMLVFHGKNAKIGFVEIVSQKVLNKIIHFIVQTLNF</sequence>